<gene>
    <name evidence="1" type="ORF">CKAN_01239900</name>
</gene>
<comment type="caution">
    <text evidence="1">The sequence shown here is derived from an EMBL/GenBank/DDBJ whole genome shotgun (WGS) entry which is preliminary data.</text>
</comment>
<dbReference type="STRING" id="337451.A0A443NYQ5"/>
<evidence type="ECO:0000313" key="2">
    <source>
        <dbReference type="Proteomes" id="UP000283530"/>
    </source>
</evidence>
<dbReference type="AlphaFoldDB" id="A0A443NYQ5"/>
<dbReference type="EMBL" id="QPKB01000004">
    <property type="protein sequence ID" value="RWR83639.1"/>
    <property type="molecule type" value="Genomic_DNA"/>
</dbReference>
<keyword evidence="2" id="KW-1185">Reference proteome</keyword>
<sequence length="66" mass="7444">MVTRVWDFGLVPPCGLSSTPNCVGGYRAPKMIDPCMSVVGDDWRSEVFGLELLRYYSVEEEMVQLL</sequence>
<dbReference type="Proteomes" id="UP000283530">
    <property type="component" value="Unassembled WGS sequence"/>
</dbReference>
<protein>
    <submittedName>
        <fullName evidence="1">Uncharacterized protein</fullName>
    </submittedName>
</protein>
<name>A0A443NYQ5_9MAGN</name>
<reference evidence="1 2" key="1">
    <citation type="journal article" date="2019" name="Nat. Plants">
        <title>Stout camphor tree genome fills gaps in understanding of flowering plant genome evolution.</title>
        <authorList>
            <person name="Chaw S.M."/>
            <person name="Liu Y.C."/>
            <person name="Wu Y.W."/>
            <person name="Wang H.Y."/>
            <person name="Lin C.I."/>
            <person name="Wu C.S."/>
            <person name="Ke H.M."/>
            <person name="Chang L.Y."/>
            <person name="Hsu C.Y."/>
            <person name="Yang H.T."/>
            <person name="Sudianto E."/>
            <person name="Hsu M.H."/>
            <person name="Wu K.P."/>
            <person name="Wang L.N."/>
            <person name="Leebens-Mack J.H."/>
            <person name="Tsai I.J."/>
        </authorList>
    </citation>
    <scope>NUCLEOTIDE SEQUENCE [LARGE SCALE GENOMIC DNA]</scope>
    <source>
        <strain evidence="2">cv. Chaw 1501</strain>
        <tissue evidence="1">Young leaves</tissue>
    </source>
</reference>
<accession>A0A443NYQ5</accession>
<proteinExistence type="predicted"/>
<organism evidence="1 2">
    <name type="scientific">Cinnamomum micranthum f. kanehirae</name>
    <dbReference type="NCBI Taxonomy" id="337451"/>
    <lineage>
        <taxon>Eukaryota</taxon>
        <taxon>Viridiplantae</taxon>
        <taxon>Streptophyta</taxon>
        <taxon>Embryophyta</taxon>
        <taxon>Tracheophyta</taxon>
        <taxon>Spermatophyta</taxon>
        <taxon>Magnoliopsida</taxon>
        <taxon>Magnoliidae</taxon>
        <taxon>Laurales</taxon>
        <taxon>Lauraceae</taxon>
        <taxon>Cinnamomum</taxon>
    </lineage>
</organism>
<evidence type="ECO:0000313" key="1">
    <source>
        <dbReference type="EMBL" id="RWR83639.1"/>
    </source>
</evidence>